<reference evidence="1 2" key="1">
    <citation type="journal article" date="2008" name="Nature">
        <title>The genome of Laccaria bicolor provides insights into mycorrhizal symbiosis.</title>
        <authorList>
            <person name="Martin F."/>
            <person name="Aerts A."/>
            <person name="Ahren D."/>
            <person name="Brun A."/>
            <person name="Danchin E.G.J."/>
            <person name="Duchaussoy F."/>
            <person name="Gibon J."/>
            <person name="Kohler A."/>
            <person name="Lindquist E."/>
            <person name="Pereda V."/>
            <person name="Salamov A."/>
            <person name="Shapiro H.J."/>
            <person name="Wuyts J."/>
            <person name="Blaudez D."/>
            <person name="Buee M."/>
            <person name="Brokstein P."/>
            <person name="Canbaeck B."/>
            <person name="Cohen D."/>
            <person name="Courty P.E."/>
            <person name="Coutinho P.M."/>
            <person name="Delaruelle C."/>
            <person name="Detter J.C."/>
            <person name="Deveau A."/>
            <person name="DiFazio S."/>
            <person name="Duplessis S."/>
            <person name="Fraissinet-Tachet L."/>
            <person name="Lucic E."/>
            <person name="Frey-Klett P."/>
            <person name="Fourrey C."/>
            <person name="Feussner I."/>
            <person name="Gay G."/>
            <person name="Grimwood J."/>
            <person name="Hoegger P.J."/>
            <person name="Jain P."/>
            <person name="Kilaru S."/>
            <person name="Labbe J."/>
            <person name="Lin Y.C."/>
            <person name="Legue V."/>
            <person name="Le Tacon F."/>
            <person name="Marmeisse R."/>
            <person name="Melayah D."/>
            <person name="Montanini B."/>
            <person name="Muratet M."/>
            <person name="Nehls U."/>
            <person name="Niculita-Hirzel H."/>
            <person name="Oudot-Le Secq M.P."/>
            <person name="Peter M."/>
            <person name="Quesneville H."/>
            <person name="Rajashekar B."/>
            <person name="Reich M."/>
            <person name="Rouhier N."/>
            <person name="Schmutz J."/>
            <person name="Yin T."/>
            <person name="Chalot M."/>
            <person name="Henrissat B."/>
            <person name="Kuees U."/>
            <person name="Lucas S."/>
            <person name="Van de Peer Y."/>
            <person name="Podila G.K."/>
            <person name="Polle A."/>
            <person name="Pukkila P.J."/>
            <person name="Richardson P.M."/>
            <person name="Rouze P."/>
            <person name="Sanders I.R."/>
            <person name="Stajich J.E."/>
            <person name="Tunlid A."/>
            <person name="Tuskan G."/>
            <person name="Grigoriev I.V."/>
        </authorList>
    </citation>
    <scope>NUCLEOTIDE SEQUENCE [LARGE SCALE GENOMIC DNA]</scope>
    <source>
        <strain evidence="2">S238N-H82 / ATCC MYA-4686</strain>
    </source>
</reference>
<dbReference type="RefSeq" id="XP_001877806.1">
    <property type="nucleotide sequence ID" value="XM_001877771.1"/>
</dbReference>
<protein>
    <submittedName>
        <fullName evidence="1">Predicted protein</fullName>
    </submittedName>
</protein>
<dbReference type="Proteomes" id="UP000001194">
    <property type="component" value="Unassembled WGS sequence"/>
</dbReference>
<sequence length="56" mass="6284">MGTIPVSVSKTACMDLEWSLKSLRRNSICIPSSKARKESTSMITSQAKYHRLHCKS</sequence>
<keyword evidence="2" id="KW-1185">Reference proteome</keyword>
<organism evidence="2">
    <name type="scientific">Laccaria bicolor (strain S238N-H82 / ATCC MYA-4686)</name>
    <name type="common">Bicoloured deceiver</name>
    <name type="synonym">Laccaria laccata var. bicolor</name>
    <dbReference type="NCBI Taxonomy" id="486041"/>
    <lineage>
        <taxon>Eukaryota</taxon>
        <taxon>Fungi</taxon>
        <taxon>Dikarya</taxon>
        <taxon>Basidiomycota</taxon>
        <taxon>Agaricomycotina</taxon>
        <taxon>Agaricomycetes</taxon>
        <taxon>Agaricomycetidae</taxon>
        <taxon>Agaricales</taxon>
        <taxon>Agaricineae</taxon>
        <taxon>Hydnangiaceae</taxon>
        <taxon>Laccaria</taxon>
    </lineage>
</organism>
<proteinExistence type="predicted"/>
<gene>
    <name evidence="1" type="ORF">LACBIDRAFT_313833</name>
</gene>
<dbReference type="OrthoDB" id="10379305at2759"/>
<dbReference type="EMBL" id="DS547095">
    <property type="protein sequence ID" value="EDR11909.1"/>
    <property type="molecule type" value="Genomic_DNA"/>
</dbReference>
<name>B0D0Y1_LACBS</name>
<dbReference type="KEGG" id="lbc:LACBIDRAFT_313833"/>
<dbReference type="InParanoid" id="B0D0Y1"/>
<dbReference type="GeneID" id="6073303"/>
<dbReference type="HOGENOM" id="CLU_3069031_0_0_1"/>
<dbReference type="AlphaFoldDB" id="B0D0Y1"/>
<accession>B0D0Y1</accession>
<evidence type="ECO:0000313" key="1">
    <source>
        <dbReference type="EMBL" id="EDR11909.1"/>
    </source>
</evidence>
<evidence type="ECO:0000313" key="2">
    <source>
        <dbReference type="Proteomes" id="UP000001194"/>
    </source>
</evidence>